<evidence type="ECO:0000259" key="3">
    <source>
        <dbReference type="PROSITE" id="PS51186"/>
    </source>
</evidence>
<dbReference type="Gene3D" id="3.40.630.30">
    <property type="match status" value="1"/>
</dbReference>
<comment type="caution">
    <text evidence="4">The sequence shown here is derived from an EMBL/GenBank/DDBJ whole genome shotgun (WGS) entry which is preliminary data.</text>
</comment>
<dbReference type="AlphaFoldDB" id="A0A7W5DQU7"/>
<dbReference type="PROSITE" id="PS51186">
    <property type="entry name" value="GNAT"/>
    <property type="match status" value="1"/>
</dbReference>
<evidence type="ECO:0000313" key="4">
    <source>
        <dbReference type="EMBL" id="MBB3186598.1"/>
    </source>
</evidence>
<dbReference type="PANTHER" id="PTHR43072:SF23">
    <property type="entry name" value="UPF0039 PROTEIN C11D3.02C"/>
    <property type="match status" value="1"/>
</dbReference>
<evidence type="ECO:0000256" key="2">
    <source>
        <dbReference type="ARBA" id="ARBA00023315"/>
    </source>
</evidence>
<dbReference type="EMBL" id="JACHYB010000001">
    <property type="protein sequence ID" value="MBB3186598.1"/>
    <property type="molecule type" value="Genomic_DNA"/>
</dbReference>
<dbReference type="GO" id="GO:0102971">
    <property type="term" value="F:phosphinothricin N-acetyltransferase activity"/>
    <property type="evidence" value="ECO:0007669"/>
    <property type="project" value="UniProtKB-EC"/>
</dbReference>
<keyword evidence="2 4" id="KW-0012">Acyltransferase</keyword>
<gene>
    <name evidence="4" type="ORF">FHX64_000761</name>
</gene>
<evidence type="ECO:0000256" key="1">
    <source>
        <dbReference type="ARBA" id="ARBA00022679"/>
    </source>
</evidence>
<dbReference type="SUPFAM" id="SSF55729">
    <property type="entry name" value="Acyl-CoA N-acyltransferases (Nat)"/>
    <property type="match status" value="1"/>
</dbReference>
<keyword evidence="1 4" id="KW-0808">Transferase</keyword>
<dbReference type="InterPro" id="IPR016181">
    <property type="entry name" value="Acyl_CoA_acyltransferase"/>
</dbReference>
<dbReference type="PANTHER" id="PTHR43072">
    <property type="entry name" value="N-ACETYLTRANSFERASE"/>
    <property type="match status" value="1"/>
</dbReference>
<feature type="domain" description="N-acetyltransferase" evidence="3">
    <location>
        <begin position="4"/>
        <end position="162"/>
    </location>
</feature>
<accession>A0A7W5DQU7</accession>
<dbReference type="RefSeq" id="WP_183412469.1">
    <property type="nucleotide sequence ID" value="NZ_JACHYB010000001.1"/>
</dbReference>
<dbReference type="Proteomes" id="UP000544222">
    <property type="component" value="Unassembled WGS sequence"/>
</dbReference>
<dbReference type="CDD" id="cd04301">
    <property type="entry name" value="NAT_SF"/>
    <property type="match status" value="1"/>
</dbReference>
<name>A0A7W5DQU7_9PORP</name>
<evidence type="ECO:0000313" key="5">
    <source>
        <dbReference type="Proteomes" id="UP000544222"/>
    </source>
</evidence>
<protein>
    <submittedName>
        <fullName evidence="4">Phosphinothricin acetyltransferase</fullName>
        <ecNumber evidence="4">2.3.1.183</ecNumber>
    </submittedName>
</protein>
<proteinExistence type="predicted"/>
<dbReference type="EC" id="2.3.1.183" evidence="4"/>
<keyword evidence="5" id="KW-1185">Reference proteome</keyword>
<sequence length="166" mass="18881">MHEVIIEKMTEKSWKEVAKIYQAGIATKNATFETEVPDWETWDKSHRKDCRLVALMNHQIVGWVALSSVSSRCIYAGVAEVSIYVNPDFQRKGIGDKLMEAVITESEAKGIWTLQAGIFPENKGSLALHYKHGFRTVGIKKRIGKMDNIWRDVTFLERRSKVAGIN</sequence>
<reference evidence="4 5" key="1">
    <citation type="submission" date="2020-08" db="EMBL/GenBank/DDBJ databases">
        <title>Genomic Encyclopedia of Type Strains, Phase IV (KMG-IV): sequencing the most valuable type-strain genomes for metagenomic binning, comparative biology and taxonomic classification.</title>
        <authorList>
            <person name="Goeker M."/>
        </authorList>
    </citation>
    <scope>NUCLEOTIDE SEQUENCE [LARGE SCALE GENOMIC DNA]</scope>
    <source>
        <strain evidence="4 5">DSM 27471</strain>
    </source>
</reference>
<dbReference type="Pfam" id="PF00583">
    <property type="entry name" value="Acetyltransf_1"/>
    <property type="match status" value="1"/>
</dbReference>
<organism evidence="4 5">
    <name type="scientific">Microbacter margulisiae</name>
    <dbReference type="NCBI Taxonomy" id="1350067"/>
    <lineage>
        <taxon>Bacteria</taxon>
        <taxon>Pseudomonadati</taxon>
        <taxon>Bacteroidota</taxon>
        <taxon>Bacteroidia</taxon>
        <taxon>Bacteroidales</taxon>
        <taxon>Porphyromonadaceae</taxon>
        <taxon>Microbacter</taxon>
    </lineage>
</organism>
<dbReference type="InterPro" id="IPR000182">
    <property type="entry name" value="GNAT_dom"/>
</dbReference>